<dbReference type="InterPro" id="IPR053143">
    <property type="entry name" value="Arylsulfate_ST"/>
</dbReference>
<organism evidence="2 3">
    <name type="scientific">Massarina eburnea CBS 473.64</name>
    <dbReference type="NCBI Taxonomy" id="1395130"/>
    <lineage>
        <taxon>Eukaryota</taxon>
        <taxon>Fungi</taxon>
        <taxon>Dikarya</taxon>
        <taxon>Ascomycota</taxon>
        <taxon>Pezizomycotina</taxon>
        <taxon>Dothideomycetes</taxon>
        <taxon>Pleosporomycetidae</taxon>
        <taxon>Pleosporales</taxon>
        <taxon>Massarineae</taxon>
        <taxon>Massarinaceae</taxon>
        <taxon>Massarina</taxon>
    </lineage>
</organism>
<keyword evidence="1" id="KW-0732">Signal</keyword>
<gene>
    <name evidence="2" type="ORF">P280DRAFT_490477</name>
</gene>
<dbReference type="InterPro" id="IPR011047">
    <property type="entry name" value="Quinoprotein_ADH-like_sf"/>
</dbReference>
<evidence type="ECO:0000256" key="1">
    <source>
        <dbReference type="SAM" id="SignalP"/>
    </source>
</evidence>
<dbReference type="InterPro" id="IPR039535">
    <property type="entry name" value="ASST-like"/>
</dbReference>
<proteinExistence type="predicted"/>
<dbReference type="Pfam" id="PF14269">
    <property type="entry name" value="Arylsulfotran_2"/>
    <property type="match status" value="1"/>
</dbReference>
<dbReference type="AlphaFoldDB" id="A0A6A6RX19"/>
<dbReference type="PANTHER" id="PTHR35340:SF5">
    <property type="entry name" value="ASST-DOMAIN-CONTAINING PROTEIN"/>
    <property type="match status" value="1"/>
</dbReference>
<evidence type="ECO:0000313" key="2">
    <source>
        <dbReference type="EMBL" id="KAF2640106.1"/>
    </source>
</evidence>
<name>A0A6A6RX19_9PLEO</name>
<feature type="chain" id="PRO_5025690526" description="Arylsulfotransferase" evidence="1">
    <location>
        <begin position="27"/>
        <end position="570"/>
    </location>
</feature>
<evidence type="ECO:0008006" key="4">
    <source>
        <dbReference type="Google" id="ProtNLM"/>
    </source>
</evidence>
<reference evidence="2" key="1">
    <citation type="journal article" date="2020" name="Stud. Mycol.">
        <title>101 Dothideomycetes genomes: a test case for predicting lifestyles and emergence of pathogens.</title>
        <authorList>
            <person name="Haridas S."/>
            <person name="Albert R."/>
            <person name="Binder M."/>
            <person name="Bloem J."/>
            <person name="Labutti K."/>
            <person name="Salamov A."/>
            <person name="Andreopoulos B."/>
            <person name="Baker S."/>
            <person name="Barry K."/>
            <person name="Bills G."/>
            <person name="Bluhm B."/>
            <person name="Cannon C."/>
            <person name="Castanera R."/>
            <person name="Culley D."/>
            <person name="Daum C."/>
            <person name="Ezra D."/>
            <person name="Gonzalez J."/>
            <person name="Henrissat B."/>
            <person name="Kuo A."/>
            <person name="Liang C."/>
            <person name="Lipzen A."/>
            <person name="Lutzoni F."/>
            <person name="Magnuson J."/>
            <person name="Mondo S."/>
            <person name="Nolan M."/>
            <person name="Ohm R."/>
            <person name="Pangilinan J."/>
            <person name="Park H.-J."/>
            <person name="Ramirez L."/>
            <person name="Alfaro M."/>
            <person name="Sun H."/>
            <person name="Tritt A."/>
            <person name="Yoshinaga Y."/>
            <person name="Zwiers L.-H."/>
            <person name="Turgeon B."/>
            <person name="Goodwin S."/>
            <person name="Spatafora J."/>
            <person name="Crous P."/>
            <person name="Grigoriev I."/>
        </authorList>
    </citation>
    <scope>NUCLEOTIDE SEQUENCE</scope>
    <source>
        <strain evidence="2">CBS 473.64</strain>
    </source>
</reference>
<accession>A0A6A6RX19</accession>
<dbReference type="EMBL" id="MU006785">
    <property type="protein sequence ID" value="KAF2640106.1"/>
    <property type="molecule type" value="Genomic_DNA"/>
</dbReference>
<dbReference type="PANTHER" id="PTHR35340">
    <property type="entry name" value="PQQ ENZYME REPEAT PROTEIN-RELATED"/>
    <property type="match status" value="1"/>
</dbReference>
<protein>
    <recommendedName>
        <fullName evidence="4">Arylsulfotransferase</fullName>
    </recommendedName>
</protein>
<dbReference type="Proteomes" id="UP000799753">
    <property type="component" value="Unassembled WGS sequence"/>
</dbReference>
<keyword evidence="3" id="KW-1185">Reference proteome</keyword>
<dbReference type="OrthoDB" id="5427350at2759"/>
<feature type="signal peptide" evidence="1">
    <location>
        <begin position="1"/>
        <end position="26"/>
    </location>
</feature>
<dbReference type="SUPFAM" id="SSF50998">
    <property type="entry name" value="Quinoprotein alcohol dehydrogenase-like"/>
    <property type="match status" value="1"/>
</dbReference>
<evidence type="ECO:0000313" key="3">
    <source>
        <dbReference type="Proteomes" id="UP000799753"/>
    </source>
</evidence>
<sequence>MLSQLLRLPKSLFVCLLLQDIAGVLGDTPPFFDDKKFDNGDYGPYPMQRFYSSELVAPRLNVLTTHPSCDDGSYTMFNPRGTKVPDDARGPMIIDAQGNLVWTVTGYEQTYDLMAQEYKGKQYLTFWSGNDAIGGHGNGHYIMLDTSYKEVARISAGNGLWGDLHEFRFTDAGTALLTVYDVQPIDLTPVGASPKGWIWDSVFQELNIETGEVVFQWRASEHFSVVDSYHPPGGAGNSQKAPYDFFHINSVEKDPKGNYLISSRYTSTVSYIDGRTGEVIWVLGGKRNQFADLSDGRATDFRFQHDARWQEDHTMISLFSNDDEPGQKEKKPFSRPMKIRVDTVNFTAQLEGQYINKLEFLSSSQGSMQVLPNKNVLVGYGFSSAFTEFSPSGVALCESHFGASSRFGHGDVQSYRVMKFNWTGTPETRPSMTIISNSAFVSWNGATEVQDWVLETGEKPAGRSHIKWTEGFKITKEGFEMELVLPKQRGTYVRISGLDAEGKILGTSRVPRCGGGGLSSTETMPRCPWQTFNHVISVYISFGFEVAYLCRRLSTSPMFFFATSSVPQRQ</sequence>